<organism evidence="9 10">
    <name type="scientific">Hansschlegelia quercus</name>
    <dbReference type="NCBI Taxonomy" id="2528245"/>
    <lineage>
        <taxon>Bacteria</taxon>
        <taxon>Pseudomonadati</taxon>
        <taxon>Pseudomonadota</taxon>
        <taxon>Alphaproteobacteria</taxon>
        <taxon>Hyphomicrobiales</taxon>
        <taxon>Methylopilaceae</taxon>
        <taxon>Hansschlegelia</taxon>
    </lineage>
</organism>
<dbReference type="Gene3D" id="1.10.630.10">
    <property type="entry name" value="Cytochrome P450"/>
    <property type="match status" value="1"/>
</dbReference>
<keyword evidence="3 7" id="KW-0479">Metal-binding</keyword>
<comment type="cofactor">
    <cofactor evidence="7">
        <name>heme</name>
        <dbReference type="ChEBI" id="CHEBI:30413"/>
    </cofactor>
</comment>
<reference evidence="9 10" key="1">
    <citation type="submission" date="2019-02" db="EMBL/GenBank/DDBJ databases">
        <title>Hansschlegelia quercus sp. nov., a novel methylotrophic bacterium from buds of oak (Quercus robur L.).</title>
        <authorList>
            <person name="Agafonova N.V."/>
            <person name="Kaparullina E.N."/>
            <person name="Grouzdev D.S."/>
            <person name="Doronina N.V."/>
        </authorList>
    </citation>
    <scope>NUCLEOTIDE SEQUENCE [LARGE SCALE GENOMIC DNA]</scope>
    <source>
        <strain evidence="9 10">Dub</strain>
    </source>
</reference>
<sequence length="461" mass="51047">MTLADSDATRLLRPAAPLPRPKRPPLLSALRLLRANPIDAFSEQAYEAGIIDITRGRNRVVLVNEPAAIERILVDNAQAYAKSEQQQRRLKPALGAGLLTAEGAEWRSARRVAAPLFSPRAIAALGDDMAVAADAMVARWRDRADEAAPLDLSAEFQRLTYEIVSRTVFSGALDDDRVRLHAHMAIYFDTIGRIDMASVLGLPKWWPSLSAIRARPSIAFFRGVVNRVVDAREAEDRQEAVDLLDRLMRAPDPQSGRTLATPAVADNVLTFLSAGHETTGNALAWILYLLSLFPSVERRVRDELSSLASGAPGRKDIEEKLVFTRAVIDEAMRLYPPAPFIARVALEADELAGEPVAKGTEIVISPWIAHRRRATWEEPDRFRPERFLPDAEERPRGAFIPFGLGPRICIGQGFALQEIVIVLSRVLPAFRFALAAPDKVFPVARITLQPDGGMWMRARRT</sequence>
<evidence type="ECO:0000313" key="10">
    <source>
        <dbReference type="Proteomes" id="UP000291613"/>
    </source>
</evidence>
<keyword evidence="6 8" id="KW-0503">Monooxygenase</keyword>
<evidence type="ECO:0000256" key="5">
    <source>
        <dbReference type="ARBA" id="ARBA00023004"/>
    </source>
</evidence>
<gene>
    <name evidence="9" type="ORF">EYR15_01510</name>
</gene>
<keyword evidence="10" id="KW-1185">Reference proteome</keyword>
<dbReference type="PANTHER" id="PTHR24291:SF50">
    <property type="entry name" value="BIFUNCTIONAL ALBAFLAVENONE MONOOXYGENASE_TERPENE SYNTHASE"/>
    <property type="match status" value="1"/>
</dbReference>
<dbReference type="OrthoDB" id="9764248at2"/>
<dbReference type="InterPro" id="IPR001128">
    <property type="entry name" value="Cyt_P450"/>
</dbReference>
<accession>A0A4V2JED8</accession>
<comment type="caution">
    <text evidence="9">The sequence shown here is derived from an EMBL/GenBank/DDBJ whole genome shotgun (WGS) entry which is preliminary data.</text>
</comment>
<keyword evidence="2 7" id="KW-0349">Heme</keyword>
<evidence type="ECO:0000256" key="6">
    <source>
        <dbReference type="ARBA" id="ARBA00023033"/>
    </source>
</evidence>
<dbReference type="SUPFAM" id="SSF48264">
    <property type="entry name" value="Cytochrome P450"/>
    <property type="match status" value="1"/>
</dbReference>
<evidence type="ECO:0000256" key="3">
    <source>
        <dbReference type="ARBA" id="ARBA00022723"/>
    </source>
</evidence>
<evidence type="ECO:0000256" key="7">
    <source>
        <dbReference type="PIRSR" id="PIRSR602401-1"/>
    </source>
</evidence>
<dbReference type="InterPro" id="IPR002401">
    <property type="entry name" value="Cyt_P450_E_grp-I"/>
</dbReference>
<dbReference type="RefSeq" id="WP_131001119.1">
    <property type="nucleotide sequence ID" value="NZ_JBHSZR010000002.1"/>
</dbReference>
<name>A0A4V2JED8_9HYPH</name>
<evidence type="ECO:0000256" key="2">
    <source>
        <dbReference type="ARBA" id="ARBA00022617"/>
    </source>
</evidence>
<dbReference type="PROSITE" id="PS00086">
    <property type="entry name" value="CYTOCHROME_P450"/>
    <property type="match status" value="1"/>
</dbReference>
<dbReference type="EMBL" id="SIUB01000001">
    <property type="protein sequence ID" value="TBN54866.1"/>
    <property type="molecule type" value="Genomic_DNA"/>
</dbReference>
<dbReference type="PANTHER" id="PTHR24291">
    <property type="entry name" value="CYTOCHROME P450 FAMILY 4"/>
    <property type="match status" value="1"/>
</dbReference>
<dbReference type="GO" id="GO:0016705">
    <property type="term" value="F:oxidoreductase activity, acting on paired donors, with incorporation or reduction of molecular oxygen"/>
    <property type="evidence" value="ECO:0007669"/>
    <property type="project" value="InterPro"/>
</dbReference>
<proteinExistence type="inferred from homology"/>
<dbReference type="GO" id="GO:0004497">
    <property type="term" value="F:monooxygenase activity"/>
    <property type="evidence" value="ECO:0007669"/>
    <property type="project" value="UniProtKB-KW"/>
</dbReference>
<evidence type="ECO:0000256" key="4">
    <source>
        <dbReference type="ARBA" id="ARBA00023002"/>
    </source>
</evidence>
<dbReference type="Pfam" id="PF00067">
    <property type="entry name" value="p450"/>
    <property type="match status" value="1"/>
</dbReference>
<comment type="similarity">
    <text evidence="1 8">Belongs to the cytochrome P450 family.</text>
</comment>
<evidence type="ECO:0000313" key="9">
    <source>
        <dbReference type="EMBL" id="TBN54866.1"/>
    </source>
</evidence>
<evidence type="ECO:0000256" key="8">
    <source>
        <dbReference type="RuleBase" id="RU000461"/>
    </source>
</evidence>
<dbReference type="PRINTS" id="PR00385">
    <property type="entry name" value="P450"/>
</dbReference>
<evidence type="ECO:0000256" key="1">
    <source>
        <dbReference type="ARBA" id="ARBA00010617"/>
    </source>
</evidence>
<keyword evidence="4 8" id="KW-0560">Oxidoreductase</keyword>
<dbReference type="AlphaFoldDB" id="A0A4V2JED8"/>
<keyword evidence="5 7" id="KW-0408">Iron</keyword>
<protein>
    <submittedName>
        <fullName evidence="9">Cytochrome P450</fullName>
    </submittedName>
</protein>
<feature type="binding site" description="axial binding residue" evidence="7">
    <location>
        <position position="409"/>
    </location>
    <ligand>
        <name>heme</name>
        <dbReference type="ChEBI" id="CHEBI:30413"/>
    </ligand>
    <ligandPart>
        <name>Fe</name>
        <dbReference type="ChEBI" id="CHEBI:18248"/>
    </ligandPart>
</feature>
<dbReference type="InterPro" id="IPR050196">
    <property type="entry name" value="Cytochrome_P450_Monoox"/>
</dbReference>
<dbReference type="InterPro" id="IPR036396">
    <property type="entry name" value="Cyt_P450_sf"/>
</dbReference>
<dbReference type="InterPro" id="IPR017972">
    <property type="entry name" value="Cyt_P450_CS"/>
</dbReference>
<dbReference type="GO" id="GO:0020037">
    <property type="term" value="F:heme binding"/>
    <property type="evidence" value="ECO:0007669"/>
    <property type="project" value="InterPro"/>
</dbReference>
<dbReference type="PRINTS" id="PR00463">
    <property type="entry name" value="EP450I"/>
</dbReference>
<dbReference type="Proteomes" id="UP000291613">
    <property type="component" value="Unassembled WGS sequence"/>
</dbReference>
<dbReference type="GO" id="GO:0005506">
    <property type="term" value="F:iron ion binding"/>
    <property type="evidence" value="ECO:0007669"/>
    <property type="project" value="InterPro"/>
</dbReference>